<protein>
    <submittedName>
        <fullName evidence="1">Unnamed protein product</fullName>
    </submittedName>
</protein>
<dbReference type="OrthoDB" id="94901at2759"/>
<proteinExistence type="predicted"/>
<dbReference type="PANTHER" id="PTHR38899:SF1">
    <property type="entry name" value="PROTEIN KINASE"/>
    <property type="match status" value="1"/>
</dbReference>
<keyword evidence="2" id="KW-1185">Reference proteome</keyword>
<evidence type="ECO:0000313" key="2">
    <source>
        <dbReference type="Proteomes" id="UP001165083"/>
    </source>
</evidence>
<dbReference type="AlphaFoldDB" id="A0A9W6WYS1"/>
<dbReference type="PANTHER" id="PTHR38899">
    <property type="entry name" value="DOMAIN OOKINETE PROTEIN, PUTATIVE-RELATED"/>
    <property type="match status" value="1"/>
</dbReference>
<evidence type="ECO:0000313" key="1">
    <source>
        <dbReference type="EMBL" id="GMF23004.1"/>
    </source>
</evidence>
<dbReference type="Proteomes" id="UP001165083">
    <property type="component" value="Unassembled WGS sequence"/>
</dbReference>
<dbReference type="EMBL" id="BSXW01000458">
    <property type="protein sequence ID" value="GMF23004.1"/>
    <property type="molecule type" value="Genomic_DNA"/>
</dbReference>
<comment type="caution">
    <text evidence="1">The sequence shown here is derived from an EMBL/GenBank/DDBJ whole genome shotgun (WGS) entry which is preliminary data.</text>
</comment>
<name>A0A9W6WYS1_9STRA</name>
<accession>A0A9W6WYS1</accession>
<sequence length="259" mass="28248">MSSYARSPSLSTSRIASPYTGRGRKVKAVANVAPNKTQMTVISWENVLVPLDWMAAYLGLGLTDASIEMAVMRCQSSQDLLYSLAMIEDQIMGLLMQSMQLIDGPLVIVSEYTTMYVERVCSLFFPRLTAGLRSSTTGIYVVGTPNTQLTTLEMKQWKVNLLHTAILERLFARIPEDVATKLLGRSASGRIKVVALCASENDMTAASAVRLIAPNAIIKRIKVQGAGATFSHSSQTPVSLDDFYDQLQGLSRFVGQSAN</sequence>
<gene>
    <name evidence="1" type="ORF">Plil01_000924200</name>
</gene>
<reference evidence="1" key="1">
    <citation type="submission" date="2023-04" db="EMBL/GenBank/DDBJ databases">
        <title>Phytophthora lilii NBRC 32176.</title>
        <authorList>
            <person name="Ichikawa N."/>
            <person name="Sato H."/>
            <person name="Tonouchi N."/>
        </authorList>
    </citation>
    <scope>NUCLEOTIDE SEQUENCE</scope>
    <source>
        <strain evidence="1">NBRC 32176</strain>
    </source>
</reference>
<organism evidence="1 2">
    <name type="scientific">Phytophthora lilii</name>
    <dbReference type="NCBI Taxonomy" id="2077276"/>
    <lineage>
        <taxon>Eukaryota</taxon>
        <taxon>Sar</taxon>
        <taxon>Stramenopiles</taxon>
        <taxon>Oomycota</taxon>
        <taxon>Peronosporomycetes</taxon>
        <taxon>Peronosporales</taxon>
        <taxon>Peronosporaceae</taxon>
        <taxon>Phytophthora</taxon>
    </lineage>
</organism>